<keyword evidence="1" id="KW-1133">Transmembrane helix</keyword>
<dbReference type="OrthoDB" id="9795854at2"/>
<dbReference type="RefSeq" id="WP_093321504.1">
    <property type="nucleotide sequence ID" value="NZ_FOHV01000028.1"/>
</dbReference>
<keyword evidence="1" id="KW-0812">Transmembrane</keyword>
<protein>
    <submittedName>
        <fullName evidence="2">Positive regulator of sigma(E), RseC/MucC</fullName>
    </submittedName>
</protein>
<dbReference type="PANTHER" id="PTHR35867:SF1">
    <property type="entry name" value="PROTEIN RSEC"/>
    <property type="match status" value="1"/>
</dbReference>
<dbReference type="InterPro" id="IPR007359">
    <property type="entry name" value="SigmaE_reg_RseC_MucC"/>
</dbReference>
<evidence type="ECO:0000256" key="1">
    <source>
        <dbReference type="SAM" id="Phobius"/>
    </source>
</evidence>
<organism evidence="2 3">
    <name type="scientific">Thorsellia anophelis DSM 18579</name>
    <dbReference type="NCBI Taxonomy" id="1123402"/>
    <lineage>
        <taxon>Bacteria</taxon>
        <taxon>Pseudomonadati</taxon>
        <taxon>Pseudomonadota</taxon>
        <taxon>Gammaproteobacteria</taxon>
        <taxon>Enterobacterales</taxon>
        <taxon>Thorselliaceae</taxon>
        <taxon>Thorsellia</taxon>
    </lineage>
</organism>
<feature type="transmembrane region" description="Helical" evidence="1">
    <location>
        <begin position="93"/>
        <end position="113"/>
    </location>
</feature>
<name>A0A1I0EKE2_9GAMM</name>
<gene>
    <name evidence="2" type="ORF">SAMN02583745_02420</name>
</gene>
<evidence type="ECO:0000313" key="3">
    <source>
        <dbReference type="Proteomes" id="UP000242642"/>
    </source>
</evidence>
<reference evidence="3" key="1">
    <citation type="submission" date="2016-10" db="EMBL/GenBank/DDBJ databases">
        <authorList>
            <person name="Varghese N."/>
            <person name="Submissions S."/>
        </authorList>
    </citation>
    <scope>NUCLEOTIDE SEQUENCE [LARGE SCALE GENOMIC DNA]</scope>
    <source>
        <strain evidence="3">DSM 18579</strain>
    </source>
</reference>
<dbReference type="Proteomes" id="UP000242642">
    <property type="component" value="Unassembled WGS sequence"/>
</dbReference>
<keyword evidence="1" id="KW-0472">Membrane</keyword>
<dbReference type="EMBL" id="FOHV01000028">
    <property type="protein sequence ID" value="SET45766.1"/>
    <property type="molecule type" value="Genomic_DNA"/>
</dbReference>
<feature type="transmembrane region" description="Helical" evidence="1">
    <location>
        <begin position="119"/>
        <end position="135"/>
    </location>
</feature>
<sequence length="155" mass="17326">MNAKDEGLTYISPPLKKSQTATVIHCEPGKIVLNVERSSSCSGCNQRSTCAHRSTEHLLNKPITITLNEEKVYDVGQSVELELDPKIILKSAFLLYCVPIMFLLLGALIADFFTHNQSIILGVSIITFLVSLFIIRHKTSAYEQYVINEIKIDSK</sequence>
<accession>A0A1I0EKE2</accession>
<keyword evidence="3" id="KW-1185">Reference proteome</keyword>
<dbReference type="STRING" id="1123402.SAMN02583745_02420"/>
<dbReference type="PANTHER" id="PTHR35867">
    <property type="entry name" value="PROTEIN RSEC"/>
    <property type="match status" value="1"/>
</dbReference>
<dbReference type="AlphaFoldDB" id="A0A1I0EKE2"/>
<proteinExistence type="predicted"/>
<dbReference type="Pfam" id="PF04246">
    <property type="entry name" value="RseC_MucC"/>
    <property type="match status" value="1"/>
</dbReference>
<evidence type="ECO:0000313" key="2">
    <source>
        <dbReference type="EMBL" id="SET45766.1"/>
    </source>
</evidence>